<dbReference type="Proteomes" id="UP000195893">
    <property type="component" value="Unassembled WGS sequence"/>
</dbReference>
<evidence type="ECO:0000313" key="2">
    <source>
        <dbReference type="EMBL" id="OUT17473.1"/>
    </source>
</evidence>
<feature type="transmembrane region" description="Helical" evidence="1">
    <location>
        <begin position="296"/>
        <end position="316"/>
    </location>
</feature>
<dbReference type="RefSeq" id="WP_021088606.1">
    <property type="nucleotide sequence ID" value="NZ_CP049232.1"/>
</dbReference>
<dbReference type="EMBL" id="NDYQ01000007">
    <property type="protein sequence ID" value="OUT17473.1"/>
    <property type="molecule type" value="Genomic_DNA"/>
</dbReference>
<organism evidence="2 4">
    <name type="scientific">Campylobacter concisus</name>
    <dbReference type="NCBI Taxonomy" id="199"/>
    <lineage>
        <taxon>Bacteria</taxon>
        <taxon>Pseudomonadati</taxon>
        <taxon>Campylobacterota</taxon>
        <taxon>Epsilonproteobacteria</taxon>
        <taxon>Campylobacterales</taxon>
        <taxon>Campylobacteraceae</taxon>
        <taxon>Campylobacter</taxon>
    </lineage>
</organism>
<evidence type="ECO:0000313" key="5">
    <source>
        <dbReference type="Proteomes" id="UP000594535"/>
    </source>
</evidence>
<sequence>MDEQIYALDNNKEPLINIRYGVYQVIDEKFINFLNDKLDVKFSNFAYRQKDGTSFFNNSAIFCDGTVCKTYTIEKEKKEDFKKEVKNLKLNDSYINRKIPYSDTFIYFEKENILFILNVLADDRIYYEHFITIFREDEQLNEYDKEVSSEIDKLGNYDFLDLDNTHNIFYSEKGIVFISKIKNPFFNQLNKGCEVVVVFLYLVMKYTSELSKTLTNNINDLKSVLKARENLLEFKIKSRNAVLKVGLIEFYKKLNTMFGKCSQVDENLELSREKFYIQNELNKIEDRKREKSFQKFVSITTILIAIFAFFLGFAGGCMDWQKFLGWEKLEIQKVINSKQVENLQK</sequence>
<dbReference type="AlphaFoldDB" id="A0A1Y5NDJ1"/>
<keyword evidence="1" id="KW-0472">Membrane</keyword>
<evidence type="ECO:0000256" key="1">
    <source>
        <dbReference type="SAM" id="Phobius"/>
    </source>
</evidence>
<reference evidence="2 4" key="1">
    <citation type="submission" date="2017-04" db="EMBL/GenBank/DDBJ databases">
        <title>Complete genome of Campylobacter concisus ATCC 33237T and draft genomes for an additional eight well characterized C. concisus strains.</title>
        <authorList>
            <person name="Cornelius A.J."/>
            <person name="Miller W.G."/>
            <person name="Lastovica A.J."/>
            <person name="On S.L."/>
            <person name="French N.P."/>
            <person name="Vandenberg O."/>
            <person name="Biggs P.J."/>
        </authorList>
    </citation>
    <scope>NUCLEOTIDE SEQUENCE [LARGE SCALE GENOMIC DNA]</scope>
    <source>
        <strain evidence="2 4">Lasto127.99</strain>
    </source>
</reference>
<name>A0A1Y5NDJ1_9BACT</name>
<gene>
    <name evidence="2" type="ORF">B9N60_05355</name>
    <name evidence="3" type="ORF">G5B96_07715</name>
</gene>
<evidence type="ECO:0000313" key="4">
    <source>
        <dbReference type="Proteomes" id="UP000195893"/>
    </source>
</evidence>
<dbReference type="EMBL" id="CP049232">
    <property type="protein sequence ID" value="QPI07210.1"/>
    <property type="molecule type" value="Genomic_DNA"/>
</dbReference>
<reference evidence="3 5" key="2">
    <citation type="journal article" date="2020" name="Microb. Genom.">
        <title>Analysis of complete Campylobacter concisus genomes identifies genomospecies features, secretion systems and novel plasmids and their association with severe ulcerative colitis.</title>
        <authorList>
            <person name="Liu F."/>
            <person name="Chen S."/>
            <person name="Luu L.D.W."/>
            <person name="Lee S.A."/>
            <person name="Tay A.C.Y."/>
            <person name="Wu R."/>
            <person name="Riordan S.M."/>
            <person name="Lan R."/>
            <person name="Liu L."/>
            <person name="Zhang L."/>
        </authorList>
    </citation>
    <scope>NUCLEOTIDE SEQUENCE [LARGE SCALE GENOMIC DNA]</scope>
    <source>
        <strain evidence="3 5">H9O-S2</strain>
    </source>
</reference>
<protein>
    <submittedName>
        <fullName evidence="2">Uncharacterized protein</fullName>
    </submittedName>
</protein>
<proteinExistence type="predicted"/>
<dbReference type="Proteomes" id="UP000594535">
    <property type="component" value="Chromosome"/>
</dbReference>
<keyword evidence="1" id="KW-1133">Transmembrane helix</keyword>
<keyword evidence="1" id="KW-0812">Transmembrane</keyword>
<accession>A0A1Y5NDJ1</accession>
<evidence type="ECO:0000313" key="3">
    <source>
        <dbReference type="EMBL" id="QPI07210.1"/>
    </source>
</evidence>